<proteinExistence type="predicted"/>
<evidence type="ECO:0000256" key="3">
    <source>
        <dbReference type="ARBA" id="ARBA00023163"/>
    </source>
</evidence>
<dbReference type="InterPro" id="IPR036390">
    <property type="entry name" value="WH_DNA-bd_sf"/>
</dbReference>
<keyword evidence="2" id="KW-0238">DNA-binding</keyword>
<dbReference type="InterPro" id="IPR036388">
    <property type="entry name" value="WH-like_DNA-bd_sf"/>
</dbReference>
<accession>A0A1E3H8M4</accession>
<dbReference type="Pfam" id="PF12840">
    <property type="entry name" value="HTH_20"/>
    <property type="match status" value="1"/>
</dbReference>
<dbReference type="InterPro" id="IPR001845">
    <property type="entry name" value="HTH_ArsR_DNA-bd_dom"/>
</dbReference>
<dbReference type="SUPFAM" id="SSF46785">
    <property type="entry name" value="Winged helix' DNA-binding domain"/>
    <property type="match status" value="1"/>
</dbReference>
<evidence type="ECO:0000313" key="5">
    <source>
        <dbReference type="EMBL" id="ODN71851.1"/>
    </source>
</evidence>
<feature type="domain" description="HTH arsR-type" evidence="4">
    <location>
        <begin position="1"/>
        <end position="95"/>
    </location>
</feature>
<dbReference type="Gene3D" id="1.10.10.10">
    <property type="entry name" value="Winged helix-like DNA-binding domain superfamily/Winged helix DNA-binding domain"/>
    <property type="match status" value="1"/>
</dbReference>
<dbReference type="InterPro" id="IPR051011">
    <property type="entry name" value="Metal_resp_trans_reg"/>
</dbReference>
<dbReference type="Proteomes" id="UP000094622">
    <property type="component" value="Unassembled WGS sequence"/>
</dbReference>
<reference evidence="5 6" key="1">
    <citation type="submission" date="2016-07" db="EMBL/GenBank/DDBJ databases">
        <title>Draft Genome Sequence of Methylobrevis pamukkalensis PK2.</title>
        <authorList>
            <person name="Vasilenko O.V."/>
            <person name="Doronina N.V."/>
            <person name="Shmareva M.N."/>
            <person name="Tarlachkov S.V."/>
            <person name="Mustakhimov I."/>
            <person name="Trotsenko Y.A."/>
        </authorList>
    </citation>
    <scope>NUCLEOTIDE SEQUENCE [LARGE SCALE GENOMIC DNA]</scope>
    <source>
        <strain evidence="5 6">PK2</strain>
    </source>
</reference>
<evidence type="ECO:0000256" key="1">
    <source>
        <dbReference type="ARBA" id="ARBA00023015"/>
    </source>
</evidence>
<dbReference type="CDD" id="cd00090">
    <property type="entry name" value="HTH_ARSR"/>
    <property type="match status" value="1"/>
</dbReference>
<sequence length="119" mass="12650">MDETEALGAFAALSQETRLRILRLLVTSGPDGLAAGAVAEAMGVSSSNLSFHLAQLERAGLVTSRRESRSILYSAAYPVLADLIRFLMRDCCQGHPEVCVPALEAAPACCPPEKDVPHV</sequence>
<keyword evidence="1" id="KW-0805">Transcription regulation</keyword>
<dbReference type="PANTHER" id="PTHR43132:SF2">
    <property type="entry name" value="ARSENICAL RESISTANCE OPERON REPRESSOR ARSR-RELATED"/>
    <property type="match status" value="1"/>
</dbReference>
<protein>
    <submittedName>
        <fullName evidence="5">Transcriptional repressor SdpR</fullName>
    </submittedName>
</protein>
<dbReference type="GO" id="GO:0003700">
    <property type="term" value="F:DNA-binding transcription factor activity"/>
    <property type="evidence" value="ECO:0007669"/>
    <property type="project" value="InterPro"/>
</dbReference>
<dbReference type="NCBIfam" id="NF033788">
    <property type="entry name" value="HTH_metalloreg"/>
    <property type="match status" value="1"/>
</dbReference>
<dbReference type="GO" id="GO:0003677">
    <property type="term" value="F:DNA binding"/>
    <property type="evidence" value="ECO:0007669"/>
    <property type="project" value="UniProtKB-KW"/>
</dbReference>
<comment type="caution">
    <text evidence="5">The sequence shown here is derived from an EMBL/GenBank/DDBJ whole genome shotgun (WGS) entry which is preliminary data.</text>
</comment>
<organism evidence="5 6">
    <name type="scientific">Methylobrevis pamukkalensis</name>
    <dbReference type="NCBI Taxonomy" id="1439726"/>
    <lineage>
        <taxon>Bacteria</taxon>
        <taxon>Pseudomonadati</taxon>
        <taxon>Pseudomonadota</taxon>
        <taxon>Alphaproteobacteria</taxon>
        <taxon>Hyphomicrobiales</taxon>
        <taxon>Pleomorphomonadaceae</taxon>
        <taxon>Methylobrevis</taxon>
    </lineage>
</organism>
<dbReference type="InterPro" id="IPR011991">
    <property type="entry name" value="ArsR-like_HTH"/>
</dbReference>
<evidence type="ECO:0000256" key="2">
    <source>
        <dbReference type="ARBA" id="ARBA00023125"/>
    </source>
</evidence>
<evidence type="ECO:0000313" key="6">
    <source>
        <dbReference type="Proteomes" id="UP000094622"/>
    </source>
</evidence>
<dbReference type="PRINTS" id="PR00778">
    <property type="entry name" value="HTHARSR"/>
</dbReference>
<name>A0A1E3H8M4_9HYPH</name>
<dbReference type="PROSITE" id="PS50987">
    <property type="entry name" value="HTH_ARSR_2"/>
    <property type="match status" value="1"/>
</dbReference>
<dbReference type="RefSeq" id="WP_069305899.1">
    <property type="nucleotide sequence ID" value="NZ_MCRJ01000012.1"/>
</dbReference>
<keyword evidence="6" id="KW-1185">Reference proteome</keyword>
<dbReference type="PATRIC" id="fig|1439726.3.peg.821"/>
<gene>
    <name evidence="5" type="primary">sdpR</name>
    <name evidence="5" type="ORF">A6302_00783</name>
</gene>
<dbReference type="EMBL" id="MCRJ01000012">
    <property type="protein sequence ID" value="ODN71851.1"/>
    <property type="molecule type" value="Genomic_DNA"/>
</dbReference>
<keyword evidence="3" id="KW-0804">Transcription</keyword>
<dbReference type="SMART" id="SM00418">
    <property type="entry name" value="HTH_ARSR"/>
    <property type="match status" value="1"/>
</dbReference>
<evidence type="ECO:0000259" key="4">
    <source>
        <dbReference type="PROSITE" id="PS50987"/>
    </source>
</evidence>
<dbReference type="OrthoDB" id="9804742at2"/>
<dbReference type="AlphaFoldDB" id="A0A1E3H8M4"/>
<dbReference type="PANTHER" id="PTHR43132">
    <property type="entry name" value="ARSENICAL RESISTANCE OPERON REPRESSOR ARSR-RELATED"/>
    <property type="match status" value="1"/>
</dbReference>